<keyword evidence="2" id="KW-1185">Reference proteome</keyword>
<proteinExistence type="predicted"/>
<protein>
    <submittedName>
        <fullName evidence="1">Uncharacterized protein</fullName>
    </submittedName>
</protein>
<name>A0AAV4PPN1_CAEEX</name>
<organism evidence="1 2">
    <name type="scientific">Caerostris extrusa</name>
    <name type="common">Bark spider</name>
    <name type="synonym">Caerostris bankana</name>
    <dbReference type="NCBI Taxonomy" id="172846"/>
    <lineage>
        <taxon>Eukaryota</taxon>
        <taxon>Metazoa</taxon>
        <taxon>Ecdysozoa</taxon>
        <taxon>Arthropoda</taxon>
        <taxon>Chelicerata</taxon>
        <taxon>Arachnida</taxon>
        <taxon>Araneae</taxon>
        <taxon>Araneomorphae</taxon>
        <taxon>Entelegynae</taxon>
        <taxon>Araneoidea</taxon>
        <taxon>Araneidae</taxon>
        <taxon>Caerostris</taxon>
    </lineage>
</organism>
<dbReference type="EMBL" id="BPLR01004994">
    <property type="protein sequence ID" value="GIX99016.1"/>
    <property type="molecule type" value="Genomic_DNA"/>
</dbReference>
<accession>A0AAV4PPN1</accession>
<evidence type="ECO:0000313" key="1">
    <source>
        <dbReference type="EMBL" id="GIX99016.1"/>
    </source>
</evidence>
<sequence length="71" mass="8247">MDLYLTLFERQIQNADSAKRFWVSYPVGQLPNSIARIVSGEDEEIADHYDCVKIFRGRLTMTPEKCRTPLL</sequence>
<dbReference type="AlphaFoldDB" id="A0AAV4PPN1"/>
<gene>
    <name evidence="1" type="ORF">CEXT_382441</name>
</gene>
<reference evidence="1 2" key="1">
    <citation type="submission" date="2021-06" db="EMBL/GenBank/DDBJ databases">
        <title>Caerostris extrusa draft genome.</title>
        <authorList>
            <person name="Kono N."/>
            <person name="Arakawa K."/>
        </authorList>
    </citation>
    <scope>NUCLEOTIDE SEQUENCE [LARGE SCALE GENOMIC DNA]</scope>
</reference>
<comment type="caution">
    <text evidence="1">The sequence shown here is derived from an EMBL/GenBank/DDBJ whole genome shotgun (WGS) entry which is preliminary data.</text>
</comment>
<dbReference type="Proteomes" id="UP001054945">
    <property type="component" value="Unassembled WGS sequence"/>
</dbReference>
<evidence type="ECO:0000313" key="2">
    <source>
        <dbReference type="Proteomes" id="UP001054945"/>
    </source>
</evidence>